<accession>A0A4V2PHV3</accession>
<dbReference type="OrthoDB" id="9773549at2"/>
<reference evidence="3 4" key="1">
    <citation type="submission" date="2019-03" db="EMBL/GenBank/DDBJ databases">
        <title>Sequencing the genomes of 1000 actinobacteria strains.</title>
        <authorList>
            <person name="Klenk H.-P."/>
        </authorList>
    </citation>
    <scope>NUCLEOTIDE SEQUENCE [LARGE SCALE GENOMIC DNA]</scope>
    <source>
        <strain evidence="3 4">DSM 44969</strain>
    </source>
</reference>
<dbReference type="PANTHER" id="PTHR37017:SF11">
    <property type="entry name" value="ESTERASE_LIPASE_THIOESTERASE DOMAIN-CONTAINING PROTEIN"/>
    <property type="match status" value="1"/>
</dbReference>
<keyword evidence="4" id="KW-1185">Reference proteome</keyword>
<dbReference type="Gene3D" id="3.40.50.1820">
    <property type="entry name" value="alpha/beta hydrolase"/>
    <property type="match status" value="1"/>
</dbReference>
<protein>
    <submittedName>
        <fullName evidence="3">Alpha/beta hydrolase family protein</fullName>
    </submittedName>
</protein>
<dbReference type="GO" id="GO:0016787">
    <property type="term" value="F:hydrolase activity"/>
    <property type="evidence" value="ECO:0007669"/>
    <property type="project" value="UniProtKB-KW"/>
</dbReference>
<feature type="compositionally biased region" description="Basic and acidic residues" evidence="1">
    <location>
        <begin position="239"/>
        <end position="258"/>
    </location>
</feature>
<dbReference type="RefSeq" id="WP_132430929.1">
    <property type="nucleotide sequence ID" value="NZ_SMFZ01000002.1"/>
</dbReference>
<evidence type="ECO:0000256" key="1">
    <source>
        <dbReference type="SAM" id="MobiDB-lite"/>
    </source>
</evidence>
<sequence length="258" mass="28032">MGTFVLLHGAWHGGWVWGRVAARLRAAGHHVLAPTLTGVSDRAHLVHPGVGLGTHVHDVLALLDAEDLHDVVLVGHSYAGQVVTAVADQRPHRIARRVYLDAFAGRHGEAAIDLLPATVAEHYRSSVAGPGHGWLIPVRSLEVLGVTDHDDLAWLGPRLTPHPWLTYTEPLDLTGAHVDVPAEFVECTGWMRAFRPHADRARAAGWPVHEMPTGHEAMVTAPGALAELLARTATPGSHPVERRRVPAQERLDRALDHR</sequence>
<dbReference type="Pfam" id="PF12697">
    <property type="entry name" value="Abhydrolase_6"/>
    <property type="match status" value="1"/>
</dbReference>
<dbReference type="InterPro" id="IPR052897">
    <property type="entry name" value="Sec-Metab_Biosynth_Hydrolase"/>
</dbReference>
<dbReference type="InterPro" id="IPR000073">
    <property type="entry name" value="AB_hydrolase_1"/>
</dbReference>
<dbReference type="PANTHER" id="PTHR37017">
    <property type="entry name" value="AB HYDROLASE-1 DOMAIN-CONTAINING PROTEIN-RELATED"/>
    <property type="match status" value="1"/>
</dbReference>
<proteinExistence type="predicted"/>
<comment type="caution">
    <text evidence="3">The sequence shown here is derived from an EMBL/GenBank/DDBJ whole genome shotgun (WGS) entry which is preliminary data.</text>
</comment>
<gene>
    <name evidence="3" type="ORF">EV378_6226</name>
</gene>
<evidence type="ECO:0000259" key="2">
    <source>
        <dbReference type="Pfam" id="PF12697"/>
    </source>
</evidence>
<dbReference type="SUPFAM" id="SSF53474">
    <property type="entry name" value="alpha/beta-Hydrolases"/>
    <property type="match status" value="1"/>
</dbReference>
<feature type="region of interest" description="Disordered" evidence="1">
    <location>
        <begin position="234"/>
        <end position="258"/>
    </location>
</feature>
<name>A0A4V2PHV3_PSEEN</name>
<evidence type="ECO:0000313" key="4">
    <source>
        <dbReference type="Proteomes" id="UP000295560"/>
    </source>
</evidence>
<evidence type="ECO:0000313" key="3">
    <source>
        <dbReference type="EMBL" id="TCK22226.1"/>
    </source>
</evidence>
<organism evidence="3 4">
    <name type="scientific">Pseudonocardia endophytica</name>
    <dbReference type="NCBI Taxonomy" id="401976"/>
    <lineage>
        <taxon>Bacteria</taxon>
        <taxon>Bacillati</taxon>
        <taxon>Actinomycetota</taxon>
        <taxon>Actinomycetes</taxon>
        <taxon>Pseudonocardiales</taxon>
        <taxon>Pseudonocardiaceae</taxon>
        <taxon>Pseudonocardia</taxon>
    </lineage>
</organism>
<keyword evidence="3" id="KW-0378">Hydrolase</keyword>
<dbReference type="Proteomes" id="UP000295560">
    <property type="component" value="Unassembled WGS sequence"/>
</dbReference>
<dbReference type="InterPro" id="IPR029058">
    <property type="entry name" value="AB_hydrolase_fold"/>
</dbReference>
<feature type="domain" description="AB hydrolase-1" evidence="2">
    <location>
        <begin position="4"/>
        <end position="227"/>
    </location>
</feature>
<dbReference type="EMBL" id="SMFZ01000002">
    <property type="protein sequence ID" value="TCK22226.1"/>
    <property type="molecule type" value="Genomic_DNA"/>
</dbReference>
<dbReference type="AlphaFoldDB" id="A0A4V2PHV3"/>